<feature type="chain" id="PRO_5040902984" description="Secreted protein" evidence="3">
    <location>
        <begin position="28"/>
        <end position="254"/>
    </location>
</feature>
<evidence type="ECO:0000313" key="4">
    <source>
        <dbReference type="EMBL" id="MCZ9294546.1"/>
    </source>
</evidence>
<keyword evidence="2" id="KW-0812">Transmembrane</keyword>
<evidence type="ECO:0000313" key="5">
    <source>
        <dbReference type="Proteomes" id="UP001146468"/>
    </source>
</evidence>
<dbReference type="Proteomes" id="UP001146468">
    <property type="component" value="Unassembled WGS sequence"/>
</dbReference>
<feature type="transmembrane region" description="Helical" evidence="2">
    <location>
        <begin position="227"/>
        <end position="248"/>
    </location>
</feature>
<keyword evidence="2" id="KW-0472">Membrane</keyword>
<name>A0A9X3RKW6_9CORY</name>
<dbReference type="EMBL" id="JAKMUS010000014">
    <property type="protein sequence ID" value="MCZ9294546.1"/>
    <property type="molecule type" value="Genomic_DNA"/>
</dbReference>
<dbReference type="AlphaFoldDB" id="A0A9X3RKW6"/>
<feature type="region of interest" description="Disordered" evidence="1">
    <location>
        <begin position="34"/>
        <end position="75"/>
    </location>
</feature>
<evidence type="ECO:0008006" key="6">
    <source>
        <dbReference type="Google" id="ProtNLM"/>
    </source>
</evidence>
<sequence>MKRFNKTAIALATAGALTFAVAPSAFAQDEQPAPVVGENSHLNPVAEGTEGQPGTEGQTGAEENQPATEENAPVQGKVELKEGDVVKDAEGNVQAKYQPGFFIFDANGVNVTQLRTNKPIDGYESNVKPVEKDDEAAAIAAATALATLPLLTIGGIVYSVVKNAQGNPVLVPADRADKTPTAEDEAKTTEILAKHGNEIAAQAAENSAAQNNAATDRGVGAATGNNAIAKGLIGLVIASIMGAAVFMYGRRQLV</sequence>
<protein>
    <recommendedName>
        <fullName evidence="6">Secreted protein</fullName>
    </recommendedName>
</protein>
<evidence type="ECO:0000256" key="1">
    <source>
        <dbReference type="SAM" id="MobiDB-lite"/>
    </source>
</evidence>
<accession>A0A9X3RKW6</accession>
<reference evidence="4" key="1">
    <citation type="submission" date="2022-02" db="EMBL/GenBank/DDBJ databases">
        <title>Corynebacterium sp. from urogenital microbiome.</title>
        <authorList>
            <person name="Cappelli E.A."/>
            <person name="Ribeiro T.G."/>
            <person name="Peixe L."/>
        </authorList>
    </citation>
    <scope>NUCLEOTIDE SEQUENCE</scope>
    <source>
        <strain evidence="4">C8Ua_172</strain>
    </source>
</reference>
<proteinExistence type="predicted"/>
<gene>
    <name evidence="4" type="ORF">L8U60_08615</name>
</gene>
<feature type="signal peptide" evidence="3">
    <location>
        <begin position="1"/>
        <end position="27"/>
    </location>
</feature>
<evidence type="ECO:0000256" key="2">
    <source>
        <dbReference type="SAM" id="Phobius"/>
    </source>
</evidence>
<evidence type="ECO:0000256" key="3">
    <source>
        <dbReference type="SAM" id="SignalP"/>
    </source>
</evidence>
<keyword evidence="3" id="KW-0732">Signal</keyword>
<comment type="caution">
    <text evidence="4">The sequence shown here is derived from an EMBL/GenBank/DDBJ whole genome shotgun (WGS) entry which is preliminary data.</text>
</comment>
<organism evidence="4 5">
    <name type="scientific">Corynebacterium meitnerae</name>
    <dbReference type="NCBI Taxonomy" id="2913498"/>
    <lineage>
        <taxon>Bacteria</taxon>
        <taxon>Bacillati</taxon>
        <taxon>Actinomycetota</taxon>
        <taxon>Actinomycetes</taxon>
        <taxon>Mycobacteriales</taxon>
        <taxon>Corynebacteriaceae</taxon>
        <taxon>Corynebacterium</taxon>
    </lineage>
</organism>
<keyword evidence="5" id="KW-1185">Reference proteome</keyword>
<feature type="compositionally biased region" description="Low complexity" evidence="1">
    <location>
        <begin position="46"/>
        <end position="63"/>
    </location>
</feature>
<keyword evidence="2" id="KW-1133">Transmembrane helix</keyword>
<dbReference type="RefSeq" id="WP_269965968.1">
    <property type="nucleotide sequence ID" value="NZ_JAKMUS010000014.1"/>
</dbReference>